<protein>
    <recommendedName>
        <fullName evidence="4">Outer membrane efflux protein</fullName>
    </recommendedName>
</protein>
<accession>I5C9L6</accession>
<sequence length="493" mass="53269">MKNKLRLFWPGGLRLLMLGLVLFQFPARGQDFQMLLEEALRENPQAKAAAQRHRAALERAGAAGFLPDPELQVGVFTRPMELLMGDQRGEGSLMQMFPWFGMLKAEKAEAAAMAEAVHAAYREVLTEVAYALEISYLEIYRLQALQDLDEQNLALLKALEELALIRLQGGDGALAAASASARLCPLRGRASSASSAMGGMGSMGAAPATSASGAASGGAGMGGMEAGAGSGAYSAILRLRMQRMALESALEQRQDDLELAYFQIGTLLGREEAVPVQASLGPAGTRWMLPDAQELPLEVLEANPMLAMLAKEQLAREQEVKMARLEGAPMIGLGVNYMVFSPRPEMGAPGPEGGMFVPMGMGNNMVMPMVSLNLPLYRRKYKAKAAAAREEAGALALQQDQVRQELFLSFQSLHRDKQEAERRLRLLADQVALLEEALNWAGTALIGNAGSLSEVVNIQQELLSYQAQRIEAEVAVEKVRAAYERLAAKHTGK</sequence>
<dbReference type="Proteomes" id="UP000005551">
    <property type="component" value="Unassembled WGS sequence"/>
</dbReference>
<evidence type="ECO:0008006" key="4">
    <source>
        <dbReference type="Google" id="ProtNLM"/>
    </source>
</evidence>
<organism evidence="2 3">
    <name type="scientific">Nitritalea halalkaliphila LW7</name>
    <dbReference type="NCBI Taxonomy" id="1189621"/>
    <lineage>
        <taxon>Bacteria</taxon>
        <taxon>Pseudomonadati</taxon>
        <taxon>Bacteroidota</taxon>
        <taxon>Cytophagia</taxon>
        <taxon>Cytophagales</taxon>
        <taxon>Cyclobacteriaceae</taxon>
        <taxon>Nitritalea</taxon>
    </lineage>
</organism>
<dbReference type="GO" id="GO:0015562">
    <property type="term" value="F:efflux transmembrane transporter activity"/>
    <property type="evidence" value="ECO:0007669"/>
    <property type="project" value="InterPro"/>
</dbReference>
<evidence type="ECO:0000256" key="1">
    <source>
        <dbReference type="SAM" id="Coils"/>
    </source>
</evidence>
<dbReference type="AlphaFoldDB" id="I5C9L6"/>
<keyword evidence="1" id="KW-0175">Coiled coil</keyword>
<comment type="caution">
    <text evidence="2">The sequence shown here is derived from an EMBL/GenBank/DDBJ whole genome shotgun (WGS) entry which is preliminary data.</text>
</comment>
<proteinExistence type="predicted"/>
<dbReference type="InterPro" id="IPR010131">
    <property type="entry name" value="MdtP/NodT-like"/>
</dbReference>
<keyword evidence="3" id="KW-1185">Reference proteome</keyword>
<feature type="coiled-coil region" evidence="1">
    <location>
        <begin position="410"/>
        <end position="437"/>
    </location>
</feature>
<dbReference type="EMBL" id="AJYA01000005">
    <property type="protein sequence ID" value="EIM78518.1"/>
    <property type="molecule type" value="Genomic_DNA"/>
</dbReference>
<gene>
    <name evidence="2" type="ORF">A3SI_03273</name>
</gene>
<dbReference type="STRING" id="1189621.A3SI_03273"/>
<dbReference type="PANTHER" id="PTHR30203:SF24">
    <property type="entry name" value="BLR4935 PROTEIN"/>
    <property type="match status" value="1"/>
</dbReference>
<dbReference type="SUPFAM" id="SSF56954">
    <property type="entry name" value="Outer membrane efflux proteins (OEP)"/>
    <property type="match status" value="2"/>
</dbReference>
<dbReference type="OrthoDB" id="1680428at2"/>
<dbReference type="PANTHER" id="PTHR30203">
    <property type="entry name" value="OUTER MEMBRANE CATION EFFLUX PROTEIN"/>
    <property type="match status" value="1"/>
</dbReference>
<reference evidence="2 3" key="1">
    <citation type="submission" date="2012-05" db="EMBL/GenBank/DDBJ databases">
        <title>Genome sequence of Nitritalea halalkaliphila LW7.</title>
        <authorList>
            <person name="Jangir P.K."/>
            <person name="Singh A."/>
            <person name="Shivaji S."/>
            <person name="Sharma R."/>
        </authorList>
    </citation>
    <scope>NUCLEOTIDE SEQUENCE [LARGE SCALE GENOMIC DNA]</scope>
    <source>
        <strain evidence="2 3">LW7</strain>
    </source>
</reference>
<dbReference type="Gene3D" id="1.20.1600.10">
    <property type="entry name" value="Outer membrane efflux proteins (OEP)"/>
    <property type="match status" value="2"/>
</dbReference>
<dbReference type="RefSeq" id="WP_009053520.1">
    <property type="nucleotide sequence ID" value="NZ_AJYA01000005.1"/>
</dbReference>
<evidence type="ECO:0000313" key="3">
    <source>
        <dbReference type="Proteomes" id="UP000005551"/>
    </source>
</evidence>
<name>I5C9L6_9BACT</name>
<evidence type="ECO:0000313" key="2">
    <source>
        <dbReference type="EMBL" id="EIM78518.1"/>
    </source>
</evidence>